<keyword evidence="1" id="KW-0326">Glycosidase</keyword>
<evidence type="ECO:0000313" key="2">
    <source>
        <dbReference type="Proteomes" id="UP000298180"/>
    </source>
</evidence>
<proteinExistence type="predicted"/>
<dbReference type="SUPFAM" id="SSF51445">
    <property type="entry name" value="(Trans)glycosidases"/>
    <property type="match status" value="1"/>
</dbReference>
<dbReference type="GO" id="GO:0016798">
    <property type="term" value="F:hydrolase activity, acting on glycosyl bonds"/>
    <property type="evidence" value="ECO:0007669"/>
    <property type="project" value="UniProtKB-KW"/>
</dbReference>
<dbReference type="AlphaFoldDB" id="A0A4Z0C7S3"/>
<comment type="caution">
    <text evidence="1">The sequence shown here is derived from an EMBL/GenBank/DDBJ whole genome shotgun (WGS) entry which is preliminary data.</text>
</comment>
<keyword evidence="1" id="KW-0378">Hydrolase</keyword>
<sequence length="416" mass="47452">MNARHPGIFPTFFLSGFECSTFRWKDGRRRDLVAETHHRENALRDYEVLRDLGIAVSREGIPWPMADQGGGRYDFSCIKPMVEAMRQTRITPVWDLCHYGYPDDADPFADAFSDRFAEYCRAAARHVQGELPGPYFFTPINEITFFAFCGGEWGWVAPYGKDRATRERLRVALCRAAIAGVKAIREVIPDARMIHVDPLVQVVAPADRPDQKEAAEHETFVDTYLAWDMLCGKAHPELGGTPEILDIVGANNYSFGQMEYREQGPHQALPPDHPGIVPLCELLRRVWERYRRPMLIGETSGMGKGRPDWLRDVMEESMAAVNQGMDLHGVCLFPGVDMPDWHTGEWLHNGICDLVECEDGLRRVPHGPYVDELRRWQKELNRVTRLDEDPFSDPVDLQDVIDAARRLAPKPDANWH</sequence>
<reference evidence="1 2" key="1">
    <citation type="submission" date="2019-03" db="EMBL/GenBank/DDBJ databases">
        <title>Ramlibacter henchirensis DSM 14656, whole genome shotgun sequence.</title>
        <authorList>
            <person name="Zhang X."/>
            <person name="Feng G."/>
            <person name="Zhu H."/>
        </authorList>
    </citation>
    <scope>NUCLEOTIDE SEQUENCE [LARGE SCALE GENOMIC DNA]</scope>
    <source>
        <strain evidence="1 2">DSM 14656</strain>
    </source>
</reference>
<dbReference type="Proteomes" id="UP000298180">
    <property type="component" value="Unassembled WGS sequence"/>
</dbReference>
<dbReference type="Gene3D" id="3.20.20.80">
    <property type="entry name" value="Glycosidases"/>
    <property type="match status" value="1"/>
</dbReference>
<name>A0A4Z0C7S3_9BURK</name>
<dbReference type="OrthoDB" id="9816564at2"/>
<evidence type="ECO:0000313" key="1">
    <source>
        <dbReference type="EMBL" id="TFZ07044.1"/>
    </source>
</evidence>
<dbReference type="InterPro" id="IPR017853">
    <property type="entry name" value="GH"/>
</dbReference>
<gene>
    <name evidence="1" type="ORF">EZ313_10625</name>
</gene>
<dbReference type="EMBL" id="SMLM01000001">
    <property type="protein sequence ID" value="TFZ07044.1"/>
    <property type="molecule type" value="Genomic_DNA"/>
</dbReference>
<dbReference type="RefSeq" id="WP_135263124.1">
    <property type="nucleotide sequence ID" value="NZ_SMLM01000001.1"/>
</dbReference>
<organism evidence="1 2">
    <name type="scientific">Ramlibacter henchirensis</name>
    <dbReference type="NCBI Taxonomy" id="204072"/>
    <lineage>
        <taxon>Bacteria</taxon>
        <taxon>Pseudomonadati</taxon>
        <taxon>Pseudomonadota</taxon>
        <taxon>Betaproteobacteria</taxon>
        <taxon>Burkholderiales</taxon>
        <taxon>Comamonadaceae</taxon>
        <taxon>Ramlibacter</taxon>
    </lineage>
</organism>
<accession>A0A4Z0C7S3</accession>
<keyword evidence="2" id="KW-1185">Reference proteome</keyword>
<protein>
    <submittedName>
        <fullName evidence="1">B-glycosidase</fullName>
    </submittedName>
</protein>